<dbReference type="Gene3D" id="3.40.50.150">
    <property type="entry name" value="Vaccinia Virus protein VP39"/>
    <property type="match status" value="1"/>
</dbReference>
<evidence type="ECO:0000256" key="1">
    <source>
        <dbReference type="SAM" id="MobiDB-lite"/>
    </source>
</evidence>
<reference evidence="3 4" key="1">
    <citation type="submission" date="2019-02" db="EMBL/GenBank/DDBJ databases">
        <authorList>
            <person name="Goldberg S.R."/>
            <person name="Haltli B.A."/>
            <person name="Correa H."/>
            <person name="Russell K.G."/>
        </authorList>
    </citation>
    <scope>NUCLEOTIDE SEQUENCE [LARGE SCALE GENOMIC DNA]</scope>
    <source>
        <strain evidence="3 4">JCM 16186</strain>
    </source>
</reference>
<keyword evidence="3" id="KW-0808">Transferase</keyword>
<keyword evidence="3" id="KW-0489">Methyltransferase</keyword>
<dbReference type="SUPFAM" id="SSF53335">
    <property type="entry name" value="S-adenosyl-L-methionine-dependent methyltransferases"/>
    <property type="match status" value="1"/>
</dbReference>
<sequence>MKNQPHTSQETTDKSEKFWDKSAGGYDKEEMKDKAVRLKILDRTRRYLKKQDKVLDFGCATGILANEIAGDVQTVHGLDISSEMIRLAQKNADELDIQNIQYTHTTIFDPQYKPGTYDVILGVYLLHLLEDMPKALRRVHELLKPGGLFISVTPCMGKRSFAGIALSLVSKLGLIPNLKTYSVDELVDAITRRGFRIAESECLQKTGRQYFIVAKKD</sequence>
<evidence type="ECO:0000259" key="2">
    <source>
        <dbReference type="Pfam" id="PF13847"/>
    </source>
</evidence>
<feature type="compositionally biased region" description="Basic and acidic residues" evidence="1">
    <location>
        <begin position="11"/>
        <end position="23"/>
    </location>
</feature>
<dbReference type="Proteomes" id="UP000798808">
    <property type="component" value="Unassembled WGS sequence"/>
</dbReference>
<dbReference type="RefSeq" id="WP_155177432.1">
    <property type="nucleotide sequence ID" value="NZ_BAAAFL010000029.1"/>
</dbReference>
<dbReference type="EMBL" id="SMLW01000680">
    <property type="protein sequence ID" value="MTI29178.1"/>
    <property type="molecule type" value="Genomic_DNA"/>
</dbReference>
<dbReference type="PANTHER" id="PTHR43861">
    <property type="entry name" value="TRANS-ACONITATE 2-METHYLTRANSFERASE-RELATED"/>
    <property type="match status" value="1"/>
</dbReference>
<feature type="region of interest" description="Disordered" evidence="1">
    <location>
        <begin position="1"/>
        <end position="23"/>
    </location>
</feature>
<proteinExistence type="predicted"/>
<dbReference type="GO" id="GO:0032259">
    <property type="term" value="P:methylation"/>
    <property type="evidence" value="ECO:0007669"/>
    <property type="project" value="UniProtKB-KW"/>
</dbReference>
<dbReference type="Pfam" id="PF13847">
    <property type="entry name" value="Methyltransf_31"/>
    <property type="match status" value="1"/>
</dbReference>
<dbReference type="CDD" id="cd02440">
    <property type="entry name" value="AdoMet_MTases"/>
    <property type="match status" value="1"/>
</dbReference>
<evidence type="ECO:0000313" key="3">
    <source>
        <dbReference type="EMBL" id="MTI29178.1"/>
    </source>
</evidence>
<dbReference type="InterPro" id="IPR025714">
    <property type="entry name" value="Methyltranfer_dom"/>
</dbReference>
<name>A0ABW9S0K0_9BACT</name>
<organism evidence="3 4">
    <name type="scientific">Fulvivirga kasyanovii</name>
    <dbReference type="NCBI Taxonomy" id="396812"/>
    <lineage>
        <taxon>Bacteria</taxon>
        <taxon>Pseudomonadati</taxon>
        <taxon>Bacteroidota</taxon>
        <taxon>Cytophagia</taxon>
        <taxon>Cytophagales</taxon>
        <taxon>Fulvivirgaceae</taxon>
        <taxon>Fulvivirga</taxon>
    </lineage>
</organism>
<keyword evidence="4" id="KW-1185">Reference proteome</keyword>
<dbReference type="PANTHER" id="PTHR43861:SF1">
    <property type="entry name" value="TRANS-ACONITATE 2-METHYLTRANSFERASE"/>
    <property type="match status" value="1"/>
</dbReference>
<accession>A0ABW9S0K0</accession>
<gene>
    <name evidence="3" type="ORF">E1163_29725</name>
</gene>
<evidence type="ECO:0000313" key="4">
    <source>
        <dbReference type="Proteomes" id="UP000798808"/>
    </source>
</evidence>
<protein>
    <submittedName>
        <fullName evidence="3">Class I SAM-dependent methyltransferase</fullName>
    </submittedName>
</protein>
<feature type="domain" description="Methyltransferase" evidence="2">
    <location>
        <begin position="49"/>
        <end position="155"/>
    </location>
</feature>
<comment type="caution">
    <text evidence="3">The sequence shown here is derived from an EMBL/GenBank/DDBJ whole genome shotgun (WGS) entry which is preliminary data.</text>
</comment>
<feature type="compositionally biased region" description="Polar residues" evidence="1">
    <location>
        <begin position="1"/>
        <end position="10"/>
    </location>
</feature>
<dbReference type="InterPro" id="IPR029063">
    <property type="entry name" value="SAM-dependent_MTases_sf"/>
</dbReference>
<dbReference type="GO" id="GO:0008168">
    <property type="term" value="F:methyltransferase activity"/>
    <property type="evidence" value="ECO:0007669"/>
    <property type="project" value="UniProtKB-KW"/>
</dbReference>